<evidence type="ECO:0000259" key="7">
    <source>
        <dbReference type="Pfam" id="PF17803"/>
    </source>
</evidence>
<dbReference type="Pfam" id="PF17803">
    <property type="entry name" value="Cadherin_4"/>
    <property type="match status" value="4"/>
</dbReference>
<keyword evidence="4" id="KW-0677">Repeat</keyword>
<dbReference type="InterPro" id="IPR018511">
    <property type="entry name" value="Hemolysin-typ_Ca-bd_CS"/>
</dbReference>
<comment type="caution">
    <text evidence="8">The sequence shown here is derived from an EMBL/GenBank/DDBJ whole genome shotgun (WGS) entry which is preliminary data.</text>
</comment>
<name>A0A844T887_9BRAD</name>
<dbReference type="GO" id="GO:0005509">
    <property type="term" value="F:calcium ion binding"/>
    <property type="evidence" value="ECO:0007669"/>
    <property type="project" value="InterPro"/>
</dbReference>
<organism evidence="8 9">
    <name type="scientific">Bradyrhizobium cajani</name>
    <dbReference type="NCBI Taxonomy" id="1928661"/>
    <lineage>
        <taxon>Bacteria</taxon>
        <taxon>Pseudomonadati</taxon>
        <taxon>Pseudomonadota</taxon>
        <taxon>Alphaproteobacteria</taxon>
        <taxon>Hyphomicrobiales</taxon>
        <taxon>Nitrobacteraceae</taxon>
        <taxon>Bradyrhizobium</taxon>
    </lineage>
</organism>
<dbReference type="InterPro" id="IPR010221">
    <property type="entry name" value="VCBS_dom"/>
</dbReference>
<dbReference type="PANTHER" id="PTHR38340">
    <property type="entry name" value="S-LAYER PROTEIN"/>
    <property type="match status" value="1"/>
</dbReference>
<dbReference type="InterPro" id="IPR040853">
    <property type="entry name" value="RapA2_cadherin-like"/>
</dbReference>
<feature type="domain" description="RapA2 cadherin-like" evidence="7">
    <location>
        <begin position="485"/>
        <end position="562"/>
    </location>
</feature>
<dbReference type="InterPro" id="IPR013858">
    <property type="entry name" value="Peptidase_M10B_C"/>
</dbReference>
<evidence type="ECO:0000256" key="1">
    <source>
        <dbReference type="ARBA" id="ARBA00001913"/>
    </source>
</evidence>
<comment type="cofactor">
    <cofactor evidence="1">
        <name>Ca(2+)</name>
        <dbReference type="ChEBI" id="CHEBI:29108"/>
    </cofactor>
</comment>
<comment type="subcellular location">
    <subcellularLocation>
        <location evidence="2">Secreted</location>
    </subcellularLocation>
</comment>
<dbReference type="PROSITE" id="PS00330">
    <property type="entry name" value="HEMOLYSIN_CALCIUM"/>
    <property type="match status" value="2"/>
</dbReference>
<keyword evidence="3" id="KW-0964">Secreted</keyword>
<feature type="compositionally biased region" description="Polar residues" evidence="5">
    <location>
        <begin position="1076"/>
        <end position="1095"/>
    </location>
</feature>
<evidence type="ECO:0000256" key="4">
    <source>
        <dbReference type="ARBA" id="ARBA00022737"/>
    </source>
</evidence>
<evidence type="ECO:0000256" key="3">
    <source>
        <dbReference type="ARBA" id="ARBA00022525"/>
    </source>
</evidence>
<dbReference type="EMBL" id="WQNE01000016">
    <property type="protein sequence ID" value="MVT75333.1"/>
    <property type="molecule type" value="Genomic_DNA"/>
</dbReference>
<feature type="domain" description="RapA2 cadherin-like" evidence="7">
    <location>
        <begin position="595"/>
        <end position="675"/>
    </location>
</feature>
<dbReference type="Pfam" id="PF00353">
    <property type="entry name" value="HemolysinCabind"/>
    <property type="match status" value="2"/>
</dbReference>
<dbReference type="Gene3D" id="2.150.10.10">
    <property type="entry name" value="Serralysin-like metalloprotease, C-terminal"/>
    <property type="match status" value="1"/>
</dbReference>
<proteinExistence type="predicted"/>
<reference evidence="8 9" key="1">
    <citation type="submission" date="2019-12" db="EMBL/GenBank/DDBJ databases">
        <title>Draft genome sequences Bradyrhizobium cajani AMBPC1010, Bradyrhizobium pachyrhizi AMBPC1040 and Bradyrhizobium yuanmingense ALSPC3051, three plant growth promoting strains isolated from nodules of Cajanus cajan L. in Dominican Republic.</title>
        <authorList>
            <person name="Flores-Felix J.D."/>
            <person name="Araujo J."/>
            <person name="Diaz-Alcantara C."/>
            <person name="Gonzalez-Andres F."/>
            <person name="Velazquez E."/>
        </authorList>
    </citation>
    <scope>NUCLEOTIDE SEQUENCE [LARGE SCALE GENOMIC DNA]</scope>
    <source>
        <strain evidence="8 9">1010</strain>
    </source>
</reference>
<protein>
    <submittedName>
        <fullName evidence="8">Uncharacterized protein</fullName>
    </submittedName>
</protein>
<evidence type="ECO:0000313" key="9">
    <source>
        <dbReference type="Proteomes" id="UP000449969"/>
    </source>
</evidence>
<feature type="domain" description="RapA2 cadherin-like" evidence="7">
    <location>
        <begin position="708"/>
        <end position="785"/>
    </location>
</feature>
<evidence type="ECO:0000259" key="6">
    <source>
        <dbReference type="Pfam" id="PF08548"/>
    </source>
</evidence>
<gene>
    <name evidence="8" type="ORF">GPL20_20210</name>
</gene>
<feature type="region of interest" description="Disordered" evidence="5">
    <location>
        <begin position="1076"/>
        <end position="1136"/>
    </location>
</feature>
<dbReference type="GO" id="GO:0005615">
    <property type="term" value="C:extracellular space"/>
    <property type="evidence" value="ECO:0007669"/>
    <property type="project" value="InterPro"/>
</dbReference>
<dbReference type="Pfam" id="PF08548">
    <property type="entry name" value="Peptidase_M10_C"/>
    <property type="match status" value="1"/>
</dbReference>
<dbReference type="Gene3D" id="2.60.40.10">
    <property type="entry name" value="Immunoglobulins"/>
    <property type="match status" value="4"/>
</dbReference>
<dbReference type="InterPro" id="IPR011049">
    <property type="entry name" value="Serralysin-like_metalloprot_C"/>
</dbReference>
<dbReference type="Proteomes" id="UP000449969">
    <property type="component" value="Unassembled WGS sequence"/>
</dbReference>
<dbReference type="NCBIfam" id="TIGR01965">
    <property type="entry name" value="VCBS_repeat"/>
    <property type="match status" value="5"/>
</dbReference>
<evidence type="ECO:0000256" key="2">
    <source>
        <dbReference type="ARBA" id="ARBA00004613"/>
    </source>
</evidence>
<feature type="domain" description="Peptidase M10 serralysin C-terminal" evidence="6">
    <location>
        <begin position="888"/>
        <end position="1041"/>
    </location>
</feature>
<dbReference type="SUPFAM" id="SSF51120">
    <property type="entry name" value="beta-Roll"/>
    <property type="match status" value="1"/>
</dbReference>
<evidence type="ECO:0000313" key="8">
    <source>
        <dbReference type="EMBL" id="MVT75333.1"/>
    </source>
</evidence>
<feature type="domain" description="RapA2 cadherin-like" evidence="7">
    <location>
        <begin position="373"/>
        <end position="452"/>
    </location>
</feature>
<keyword evidence="9" id="KW-1185">Reference proteome</keyword>
<feature type="compositionally biased region" description="Low complexity" evidence="5">
    <location>
        <begin position="1110"/>
        <end position="1129"/>
    </location>
</feature>
<dbReference type="PRINTS" id="PR00313">
    <property type="entry name" value="CABNDNGRPT"/>
</dbReference>
<dbReference type="InterPro" id="IPR001343">
    <property type="entry name" value="Hemolysn_Ca-bd"/>
</dbReference>
<feature type="region of interest" description="Disordered" evidence="5">
    <location>
        <begin position="1151"/>
        <end position="1231"/>
    </location>
</feature>
<dbReference type="InterPro" id="IPR013783">
    <property type="entry name" value="Ig-like_fold"/>
</dbReference>
<accession>A0A844T887</accession>
<dbReference type="OrthoDB" id="6756629at2"/>
<sequence>MVQTTFGQATLRRDSGAASRVSVGDLVCRGDVIETAADAQIGIRLLDDTVFNVSSRARIELREFACDSDGAPRSTVVAVTSGNFAFAAGRLANSGTLTVDTPMGSVRSRSHASGFGILTIAALTFSMVKDAPAADPDATFLDDDKITYKDLQHGAFELITKEPVPRHIIVDDPSETIVLNRIGSSVSVNQVANSAARMEELQAAQQDVLANLTRGATGSSTPPFADSLPLEHINFTFEERIAPLGSATPEPVFVIPLIVRPPPTLGVSAGPVEIDTITFDEFTATTGTFAANSSLNATLTYGLGGGTAGTTVLNGSTYDLSQTGPYGTLYLNSTSGAYVFVPNSAAINALSSPTSTSFVITVSDGGLSASQIFTIAINGVNDTATISGDAGGAVVEAGGTANAAPGMPTATGTLTDTDVDNPPNTFTAISSPTRSTGGYGSFTMTAAGVWTYILDDRNSTVQALRVGDTLTDTLTVTSIDGTPQVVTITIQGSNDAAVISGTSTGSVVEASGASPGMPIAAGTLVATDVDDPFSTFVAVGAPTASAHGYGCFTITAAGVWTYKLDNANAAVQALNKADTLTDCFTVTTTDGTAQVVTITINGSNDAAVICGTTTGWVLEAGCVANGKPGKPTATGTLTDADPDDASNTFTAVSTPKTSAGGFGTFTMTALGTWTYTLDDNNSTVQALNACDTRTDHFTVTTLDGTPQVVTITIKGTNDAAIISGTTTGSVLEAGGISSGIPCATGKLADTDVDNPANTFTAVTSCTASDGGYGTFTMTASGVWTYVLDNNNCVVDALDIGDTVTDHFTVTTIDGTAQEVTICIHGASEADPNDFDNLATGATVVCDPPFVYGTPGDDCIAGGGNFPQTVYGGAGDDTLNGTGVNDTIFGGSGNDAIKGNNGDDVIYGGSGRDNIDGCNGCDTIIGGLGPDKLTGGNGDDAFVYLSTADSRADRFDTITDFRSGADKIDLTAIGALAFLVLALTSTGTSVPAHTIAWIYDGSANETVVYVNPTDQALHIGDSSLLEVHLQGVATIDSSDFIVDQTVAPAPAVSDTIGPTAAMQGDTAVAAIGTSEISADTTDGNSPLSSSGGSTAPSVDVSHRLDAAQDQSTLSEATTSSTSGQAATQSTLSDPATVSPSMDSFRFVFEQTATSESTHLSGTGASGMPAESHPMPDVASTMASAADTGNAVDAVPEIGLDNGDGAHSSPPQANEHRHAPTGEPGRPHSQLHSAADGALGAYGHWQANPHGLGHSFHFLNPAIERSGVTFENDVPSPLDHHERAAKAEGHGGAAAAADVLQLDHGAHVAGGLAAHAPHDLLV</sequence>
<feature type="compositionally biased region" description="Polar residues" evidence="5">
    <location>
        <begin position="1151"/>
        <end position="1161"/>
    </location>
</feature>
<evidence type="ECO:0000256" key="5">
    <source>
        <dbReference type="SAM" id="MobiDB-lite"/>
    </source>
</evidence>
<dbReference type="PANTHER" id="PTHR38340:SF1">
    <property type="entry name" value="S-LAYER PROTEIN"/>
    <property type="match status" value="1"/>
</dbReference>
<dbReference type="InterPro" id="IPR050557">
    <property type="entry name" value="RTX_toxin/Mannuronan_C5-epim"/>
</dbReference>